<protein>
    <submittedName>
        <fullName evidence="1">Uncharacterized protein</fullName>
    </submittedName>
</protein>
<proteinExistence type="predicted"/>
<organism evidence="1 2">
    <name type="scientific">Trapa natans</name>
    <name type="common">Water chestnut</name>
    <dbReference type="NCBI Taxonomy" id="22666"/>
    <lineage>
        <taxon>Eukaryota</taxon>
        <taxon>Viridiplantae</taxon>
        <taxon>Streptophyta</taxon>
        <taxon>Embryophyta</taxon>
        <taxon>Tracheophyta</taxon>
        <taxon>Spermatophyta</taxon>
        <taxon>Magnoliopsida</taxon>
        <taxon>eudicotyledons</taxon>
        <taxon>Gunneridae</taxon>
        <taxon>Pentapetalae</taxon>
        <taxon>rosids</taxon>
        <taxon>malvids</taxon>
        <taxon>Myrtales</taxon>
        <taxon>Lythraceae</taxon>
        <taxon>Trapa</taxon>
    </lineage>
</organism>
<gene>
    <name evidence="1" type="ORF">SAY86_004127</name>
</gene>
<evidence type="ECO:0000313" key="2">
    <source>
        <dbReference type="Proteomes" id="UP001346149"/>
    </source>
</evidence>
<accession>A0AAN7MY86</accession>
<dbReference type="Proteomes" id="UP001346149">
    <property type="component" value="Unassembled WGS sequence"/>
</dbReference>
<dbReference type="EMBL" id="JAXQNO010000001">
    <property type="protein sequence ID" value="KAK4804310.1"/>
    <property type="molecule type" value="Genomic_DNA"/>
</dbReference>
<dbReference type="AlphaFoldDB" id="A0AAN7MY86"/>
<sequence>MREILCQDAGEKESVEELHRPADSENLDLLECVDRLLDHPGLFVQDDRVGEEELVPDVETALGLLDLVRLEMATE</sequence>
<keyword evidence="2" id="KW-1185">Reference proteome</keyword>
<name>A0AAN7MY86_TRANT</name>
<reference evidence="1 2" key="1">
    <citation type="journal article" date="2023" name="Hortic Res">
        <title>Pangenome of water caltrop reveals structural variations and asymmetric subgenome divergence after allopolyploidization.</title>
        <authorList>
            <person name="Zhang X."/>
            <person name="Chen Y."/>
            <person name="Wang L."/>
            <person name="Yuan Y."/>
            <person name="Fang M."/>
            <person name="Shi L."/>
            <person name="Lu R."/>
            <person name="Comes H.P."/>
            <person name="Ma Y."/>
            <person name="Chen Y."/>
            <person name="Huang G."/>
            <person name="Zhou Y."/>
            <person name="Zheng Z."/>
            <person name="Qiu Y."/>
        </authorList>
    </citation>
    <scope>NUCLEOTIDE SEQUENCE [LARGE SCALE GENOMIC DNA]</scope>
    <source>
        <strain evidence="1">F231</strain>
    </source>
</reference>
<comment type="caution">
    <text evidence="1">The sequence shown here is derived from an EMBL/GenBank/DDBJ whole genome shotgun (WGS) entry which is preliminary data.</text>
</comment>
<evidence type="ECO:0000313" key="1">
    <source>
        <dbReference type="EMBL" id="KAK4804310.1"/>
    </source>
</evidence>